<dbReference type="Proteomes" id="UP000193781">
    <property type="component" value="Unassembled WGS sequence"/>
</dbReference>
<evidence type="ECO:0000313" key="2">
    <source>
        <dbReference type="Proteomes" id="UP000193781"/>
    </source>
</evidence>
<gene>
    <name evidence="1" type="ORF">AWC17_01185</name>
</gene>
<accession>A0A1X1ZWP6</accession>
<reference evidence="1 2" key="1">
    <citation type="submission" date="2016-01" db="EMBL/GenBank/DDBJ databases">
        <title>The new phylogeny of the genus Mycobacterium.</title>
        <authorList>
            <person name="Tarcisio F."/>
            <person name="Conor M."/>
            <person name="Antonella G."/>
            <person name="Elisabetta G."/>
            <person name="Giulia F.S."/>
            <person name="Sara T."/>
            <person name="Anna F."/>
            <person name="Clotilde B."/>
            <person name="Roberto B."/>
            <person name="Veronica D.S."/>
            <person name="Fabio R."/>
            <person name="Monica P."/>
            <person name="Olivier J."/>
            <person name="Enrico T."/>
            <person name="Nicola S."/>
        </authorList>
    </citation>
    <scope>NUCLEOTIDE SEQUENCE [LARGE SCALE GENOMIC DNA]</scope>
    <source>
        <strain evidence="1 2">DSM 44803</strain>
    </source>
</reference>
<protein>
    <submittedName>
        <fullName evidence="1">Uncharacterized protein</fullName>
    </submittedName>
</protein>
<proteinExistence type="predicted"/>
<organism evidence="1 2">
    <name type="scientific">Mycobacterium nebraskense</name>
    <dbReference type="NCBI Taxonomy" id="244292"/>
    <lineage>
        <taxon>Bacteria</taxon>
        <taxon>Bacillati</taxon>
        <taxon>Actinomycetota</taxon>
        <taxon>Actinomycetes</taxon>
        <taxon>Mycobacteriales</taxon>
        <taxon>Mycobacteriaceae</taxon>
        <taxon>Mycobacterium</taxon>
    </lineage>
</organism>
<sequence>MRTCAVELDQVGFLSWAELGLLAAQPALGPGDRHPLSGAGASKIGLEFGNHRRSRKQQTADRVCRVVQRAIDVKTHAAGGESVDDVASVRDGASEPVELGHHQGVASAAGRESFAQARAVAVGTGQAVVDIDRFRVDARICSPTLHLPDLL</sequence>
<name>A0A1X1ZWP6_9MYCO</name>
<keyword evidence="2" id="KW-1185">Reference proteome</keyword>
<dbReference type="AlphaFoldDB" id="A0A1X1ZWP6"/>
<comment type="caution">
    <text evidence="1">The sequence shown here is derived from an EMBL/GenBank/DDBJ whole genome shotgun (WGS) entry which is preliminary data.</text>
</comment>
<evidence type="ECO:0000313" key="1">
    <source>
        <dbReference type="EMBL" id="ORW28243.1"/>
    </source>
</evidence>
<dbReference type="EMBL" id="LQPH01000068">
    <property type="protein sequence ID" value="ORW28243.1"/>
    <property type="molecule type" value="Genomic_DNA"/>
</dbReference>